<keyword evidence="4" id="KW-1185">Reference proteome</keyword>
<dbReference type="GO" id="GO:0043709">
    <property type="term" value="P:cell adhesion involved in single-species biofilm formation"/>
    <property type="evidence" value="ECO:0007669"/>
    <property type="project" value="TreeGrafter"/>
</dbReference>
<gene>
    <name evidence="3" type="ORF">DAERI_060025</name>
</gene>
<dbReference type="GO" id="GO:0052621">
    <property type="term" value="F:diguanylate cyclase activity"/>
    <property type="evidence" value="ECO:0007669"/>
    <property type="project" value="TreeGrafter"/>
</dbReference>
<accession>A0A2I9DY57</accession>
<dbReference type="Pfam" id="PF00990">
    <property type="entry name" value="GGDEF"/>
    <property type="match status" value="1"/>
</dbReference>
<feature type="domain" description="GGDEF" evidence="2">
    <location>
        <begin position="209"/>
        <end position="338"/>
    </location>
</feature>
<dbReference type="GO" id="GO:0005886">
    <property type="term" value="C:plasma membrane"/>
    <property type="evidence" value="ECO:0007669"/>
    <property type="project" value="TreeGrafter"/>
</dbReference>
<dbReference type="Gene3D" id="3.30.70.270">
    <property type="match status" value="1"/>
</dbReference>
<dbReference type="PANTHER" id="PTHR45138">
    <property type="entry name" value="REGULATORY COMPONENTS OF SENSORY TRANSDUCTION SYSTEM"/>
    <property type="match status" value="1"/>
</dbReference>
<feature type="transmembrane region" description="Helical" evidence="1">
    <location>
        <begin position="18"/>
        <end position="36"/>
    </location>
</feature>
<dbReference type="PANTHER" id="PTHR45138:SF24">
    <property type="entry name" value="DIGUANYLATE CYCLASE DGCC-RELATED"/>
    <property type="match status" value="1"/>
</dbReference>
<sequence length="339" mass="36589">MTPGPLRPEDLPAQVTRLYFGAVVPLIAAILVWGAVVPPDDLSVPTLVFAGLLLLTAAAYLLLPRRWEWPLRLIAAGTQVLFVTALTLFGLGVRGDEQALHTLLLVVPFTQLVWSLLFFDRPRVGRVLGLALAVTATLLVMRWDRTSPQPEPGTAPLLLVVCLMAQVFGWAFVNLHRRVIAGERSARRDPLTGLLNRRAFEEASATPGPPGVLAVLDIDHFKAVNDRHGHETGDDVLRVVAEVLATVVGRYGEVYRWGGEEFVVCLPGSYAFSAHLLMERVRREVAGRTLVEGPAITLSIGLGAYAPGQSPRQAFASADAALLAAKNAGRNRIVTAPAT</sequence>
<organism evidence="3 4">
    <name type="scientific">Deinococcus aerius</name>
    <dbReference type="NCBI Taxonomy" id="200253"/>
    <lineage>
        <taxon>Bacteria</taxon>
        <taxon>Thermotogati</taxon>
        <taxon>Deinococcota</taxon>
        <taxon>Deinococci</taxon>
        <taxon>Deinococcales</taxon>
        <taxon>Deinococcaceae</taxon>
        <taxon>Deinococcus</taxon>
    </lineage>
</organism>
<dbReference type="OrthoDB" id="60726at2"/>
<dbReference type="SMART" id="SM00267">
    <property type="entry name" value="GGDEF"/>
    <property type="match status" value="1"/>
</dbReference>
<keyword evidence="1" id="KW-1133">Transmembrane helix</keyword>
<dbReference type="PROSITE" id="PS50887">
    <property type="entry name" value="GGDEF"/>
    <property type="match status" value="1"/>
</dbReference>
<dbReference type="InterPro" id="IPR043128">
    <property type="entry name" value="Rev_trsase/Diguanyl_cyclase"/>
</dbReference>
<dbReference type="Proteomes" id="UP000236569">
    <property type="component" value="Unassembled WGS sequence"/>
</dbReference>
<dbReference type="AlphaFoldDB" id="A0A2I9DY57"/>
<dbReference type="InterPro" id="IPR029787">
    <property type="entry name" value="Nucleotide_cyclase"/>
</dbReference>
<evidence type="ECO:0000313" key="3">
    <source>
        <dbReference type="EMBL" id="GBF05765.1"/>
    </source>
</evidence>
<dbReference type="SUPFAM" id="SSF103481">
    <property type="entry name" value="Multidrug resistance efflux transporter EmrE"/>
    <property type="match status" value="1"/>
</dbReference>
<dbReference type="RefSeq" id="WP_103129191.1">
    <property type="nucleotide sequence ID" value="NZ_BFAG01000006.1"/>
</dbReference>
<dbReference type="CDD" id="cd01949">
    <property type="entry name" value="GGDEF"/>
    <property type="match status" value="1"/>
</dbReference>
<keyword evidence="1" id="KW-0812">Transmembrane</keyword>
<feature type="transmembrane region" description="Helical" evidence="1">
    <location>
        <begin position="126"/>
        <end position="143"/>
    </location>
</feature>
<keyword evidence="1" id="KW-0472">Membrane</keyword>
<feature type="transmembrane region" description="Helical" evidence="1">
    <location>
        <begin position="70"/>
        <end position="93"/>
    </location>
</feature>
<protein>
    <submittedName>
        <fullName evidence="3">GGDEF family protein</fullName>
    </submittedName>
</protein>
<dbReference type="SUPFAM" id="SSF55073">
    <property type="entry name" value="Nucleotide cyclase"/>
    <property type="match status" value="1"/>
</dbReference>
<dbReference type="GO" id="GO:1902201">
    <property type="term" value="P:negative regulation of bacterial-type flagellum-dependent cell motility"/>
    <property type="evidence" value="ECO:0007669"/>
    <property type="project" value="TreeGrafter"/>
</dbReference>
<name>A0A2I9DY57_9DEIO</name>
<feature type="transmembrane region" description="Helical" evidence="1">
    <location>
        <begin position="99"/>
        <end position="119"/>
    </location>
</feature>
<evidence type="ECO:0000313" key="4">
    <source>
        <dbReference type="Proteomes" id="UP000236569"/>
    </source>
</evidence>
<dbReference type="InterPro" id="IPR000160">
    <property type="entry name" value="GGDEF_dom"/>
</dbReference>
<proteinExistence type="predicted"/>
<comment type="caution">
    <text evidence="3">The sequence shown here is derived from an EMBL/GenBank/DDBJ whole genome shotgun (WGS) entry which is preliminary data.</text>
</comment>
<dbReference type="EMBL" id="BFAG01000006">
    <property type="protein sequence ID" value="GBF05765.1"/>
    <property type="molecule type" value="Genomic_DNA"/>
</dbReference>
<dbReference type="InterPro" id="IPR037185">
    <property type="entry name" value="EmrE-like"/>
</dbReference>
<feature type="transmembrane region" description="Helical" evidence="1">
    <location>
        <begin position="42"/>
        <end position="63"/>
    </location>
</feature>
<evidence type="ECO:0000256" key="1">
    <source>
        <dbReference type="SAM" id="Phobius"/>
    </source>
</evidence>
<feature type="transmembrane region" description="Helical" evidence="1">
    <location>
        <begin position="155"/>
        <end position="175"/>
    </location>
</feature>
<dbReference type="InterPro" id="IPR050469">
    <property type="entry name" value="Diguanylate_Cyclase"/>
</dbReference>
<evidence type="ECO:0000259" key="2">
    <source>
        <dbReference type="PROSITE" id="PS50887"/>
    </source>
</evidence>
<dbReference type="NCBIfam" id="TIGR00254">
    <property type="entry name" value="GGDEF"/>
    <property type="match status" value="1"/>
</dbReference>
<reference evidence="4" key="1">
    <citation type="submission" date="2018-01" db="EMBL/GenBank/DDBJ databases">
        <title>Draft Genome Sequence of the Radioresistant Bacterium Deinococcus aerius TR0125, Isolated from the Higher Atmosphere above Japan.</title>
        <authorList>
            <person name="Satoh K."/>
            <person name="Arai H."/>
            <person name="Sanzen T."/>
            <person name="Kawaguchi Y."/>
            <person name="Hayashi H."/>
            <person name="Yokobori S."/>
            <person name="Yamagishi A."/>
            <person name="Oono Y."/>
            <person name="Narumi I."/>
        </authorList>
    </citation>
    <scope>NUCLEOTIDE SEQUENCE [LARGE SCALE GENOMIC DNA]</scope>
    <source>
        <strain evidence="4">TR0125</strain>
    </source>
</reference>